<proteinExistence type="predicted"/>
<reference evidence="1" key="1">
    <citation type="submission" date="2014-11" db="EMBL/GenBank/DDBJ databases">
        <authorList>
            <person name="Amaro Gonzalez C."/>
        </authorList>
    </citation>
    <scope>NUCLEOTIDE SEQUENCE</scope>
</reference>
<reference evidence="1" key="2">
    <citation type="journal article" date="2015" name="Fish Shellfish Immunol.">
        <title>Early steps in the European eel (Anguilla anguilla)-Vibrio vulnificus interaction in the gills: Role of the RtxA13 toxin.</title>
        <authorList>
            <person name="Callol A."/>
            <person name="Pajuelo D."/>
            <person name="Ebbesson L."/>
            <person name="Teles M."/>
            <person name="MacKenzie S."/>
            <person name="Amaro C."/>
        </authorList>
    </citation>
    <scope>NUCLEOTIDE SEQUENCE</scope>
</reference>
<evidence type="ECO:0000313" key="1">
    <source>
        <dbReference type="EMBL" id="JAH47008.1"/>
    </source>
</evidence>
<sequence>MRWPYLEHQGLVYTRYPCSQDSTHIPKHFIISTFKRL</sequence>
<dbReference type="AlphaFoldDB" id="A0A0E9T2W6"/>
<protein>
    <submittedName>
        <fullName evidence="1">Uncharacterized protein</fullName>
    </submittedName>
</protein>
<organism evidence="1">
    <name type="scientific">Anguilla anguilla</name>
    <name type="common">European freshwater eel</name>
    <name type="synonym">Muraena anguilla</name>
    <dbReference type="NCBI Taxonomy" id="7936"/>
    <lineage>
        <taxon>Eukaryota</taxon>
        <taxon>Metazoa</taxon>
        <taxon>Chordata</taxon>
        <taxon>Craniata</taxon>
        <taxon>Vertebrata</taxon>
        <taxon>Euteleostomi</taxon>
        <taxon>Actinopterygii</taxon>
        <taxon>Neopterygii</taxon>
        <taxon>Teleostei</taxon>
        <taxon>Anguilliformes</taxon>
        <taxon>Anguillidae</taxon>
        <taxon>Anguilla</taxon>
    </lineage>
</organism>
<accession>A0A0E9T2W6</accession>
<name>A0A0E9T2W6_ANGAN</name>
<dbReference type="EMBL" id="GBXM01061569">
    <property type="protein sequence ID" value="JAH47008.1"/>
    <property type="molecule type" value="Transcribed_RNA"/>
</dbReference>